<evidence type="ECO:0000313" key="3">
    <source>
        <dbReference type="Proteomes" id="UP001291623"/>
    </source>
</evidence>
<feature type="compositionally biased region" description="Polar residues" evidence="1">
    <location>
        <begin position="130"/>
        <end position="148"/>
    </location>
</feature>
<evidence type="ECO:0000313" key="2">
    <source>
        <dbReference type="EMBL" id="KAK4357454.1"/>
    </source>
</evidence>
<dbReference type="Proteomes" id="UP001291623">
    <property type="component" value="Unassembled WGS sequence"/>
</dbReference>
<dbReference type="EMBL" id="JAVYJV010000012">
    <property type="protein sequence ID" value="KAK4357454.1"/>
    <property type="molecule type" value="Genomic_DNA"/>
</dbReference>
<gene>
    <name evidence="2" type="ORF">RND71_023064</name>
</gene>
<accession>A0AAE1RUG3</accession>
<dbReference type="AlphaFoldDB" id="A0AAE1RUG3"/>
<reference evidence="2" key="1">
    <citation type="submission" date="2023-12" db="EMBL/GenBank/DDBJ databases">
        <title>Genome assembly of Anisodus tanguticus.</title>
        <authorList>
            <person name="Wang Y.-J."/>
        </authorList>
    </citation>
    <scope>NUCLEOTIDE SEQUENCE</scope>
    <source>
        <strain evidence="2">KB-2021</strain>
        <tissue evidence="2">Leaf</tissue>
    </source>
</reference>
<evidence type="ECO:0000256" key="1">
    <source>
        <dbReference type="SAM" id="MobiDB-lite"/>
    </source>
</evidence>
<proteinExistence type="predicted"/>
<name>A0AAE1RUG3_9SOLA</name>
<protein>
    <submittedName>
        <fullName evidence="2">Uncharacterized protein</fullName>
    </submittedName>
</protein>
<feature type="region of interest" description="Disordered" evidence="1">
    <location>
        <begin position="126"/>
        <end position="149"/>
    </location>
</feature>
<comment type="caution">
    <text evidence="2">The sequence shown here is derived from an EMBL/GenBank/DDBJ whole genome shotgun (WGS) entry which is preliminary data.</text>
</comment>
<organism evidence="2 3">
    <name type="scientific">Anisodus tanguticus</name>
    <dbReference type="NCBI Taxonomy" id="243964"/>
    <lineage>
        <taxon>Eukaryota</taxon>
        <taxon>Viridiplantae</taxon>
        <taxon>Streptophyta</taxon>
        <taxon>Embryophyta</taxon>
        <taxon>Tracheophyta</taxon>
        <taxon>Spermatophyta</taxon>
        <taxon>Magnoliopsida</taxon>
        <taxon>eudicotyledons</taxon>
        <taxon>Gunneridae</taxon>
        <taxon>Pentapetalae</taxon>
        <taxon>asterids</taxon>
        <taxon>lamiids</taxon>
        <taxon>Solanales</taxon>
        <taxon>Solanaceae</taxon>
        <taxon>Solanoideae</taxon>
        <taxon>Hyoscyameae</taxon>
        <taxon>Anisodus</taxon>
    </lineage>
</organism>
<keyword evidence="3" id="KW-1185">Reference proteome</keyword>
<sequence>MRLQKQFWMSFEGFTTITFTLHGVRETRLAIFHECKQLKAYWQAPEFIAKSEQTKVPPASQNGGSLHNTGARNQGHVARKMVGYKEVIHEYKKNHLEGELAQPPSEFEIEIWCIVDVSQNGRTYGLGPRNNFQRLQSGQRGERTSQQGEDVDGVHVTAMAQQIAELNR</sequence>